<dbReference type="VEuPathDB" id="FungiDB:SJAG_00366"/>
<dbReference type="AlphaFoldDB" id="B6JVF6"/>
<dbReference type="Pfam" id="PF13460">
    <property type="entry name" value="NAD_binding_10"/>
    <property type="match status" value="1"/>
</dbReference>
<feature type="domain" description="NAD(P)-binding" evidence="1">
    <location>
        <begin position="9"/>
        <end position="213"/>
    </location>
</feature>
<dbReference type="PANTHER" id="PTHR15020:SF50">
    <property type="entry name" value="UPF0659 PROTEIN YMR090W"/>
    <property type="match status" value="1"/>
</dbReference>
<accession>B6JVF6</accession>
<dbReference type="JaponicusDB" id="SJAG_00366"/>
<dbReference type="Gene3D" id="3.40.50.720">
    <property type="entry name" value="NAD(P)-binding Rossmann-like Domain"/>
    <property type="match status" value="1"/>
</dbReference>
<evidence type="ECO:0000313" key="3">
    <source>
        <dbReference type="Proteomes" id="UP000001744"/>
    </source>
</evidence>
<organism evidence="2 3">
    <name type="scientific">Schizosaccharomyces japonicus (strain yFS275 / FY16936)</name>
    <name type="common">Fission yeast</name>
    <dbReference type="NCBI Taxonomy" id="402676"/>
    <lineage>
        <taxon>Eukaryota</taxon>
        <taxon>Fungi</taxon>
        <taxon>Dikarya</taxon>
        <taxon>Ascomycota</taxon>
        <taxon>Taphrinomycotina</taxon>
        <taxon>Schizosaccharomycetes</taxon>
        <taxon>Schizosaccharomycetales</taxon>
        <taxon>Schizosaccharomycetaceae</taxon>
        <taxon>Schizosaccharomyces</taxon>
    </lineage>
</organism>
<evidence type="ECO:0000259" key="1">
    <source>
        <dbReference type="Pfam" id="PF13460"/>
    </source>
</evidence>
<dbReference type="PANTHER" id="PTHR15020">
    <property type="entry name" value="FLAVIN REDUCTASE-RELATED"/>
    <property type="match status" value="1"/>
</dbReference>
<keyword evidence="3" id="KW-1185">Reference proteome</keyword>
<dbReference type="InterPro" id="IPR016040">
    <property type="entry name" value="NAD(P)-bd_dom"/>
</dbReference>
<dbReference type="STRING" id="402676.B6JVF6"/>
<reference evidence="2 3" key="1">
    <citation type="journal article" date="2011" name="Science">
        <title>Comparative functional genomics of the fission yeasts.</title>
        <authorList>
            <person name="Rhind N."/>
            <person name="Chen Z."/>
            <person name="Yassour M."/>
            <person name="Thompson D.A."/>
            <person name="Haas B.J."/>
            <person name="Habib N."/>
            <person name="Wapinski I."/>
            <person name="Roy S."/>
            <person name="Lin M.F."/>
            <person name="Heiman D.I."/>
            <person name="Young S.K."/>
            <person name="Furuya K."/>
            <person name="Guo Y."/>
            <person name="Pidoux A."/>
            <person name="Chen H.M."/>
            <person name="Robbertse B."/>
            <person name="Goldberg J.M."/>
            <person name="Aoki K."/>
            <person name="Bayne E.H."/>
            <person name="Berlin A.M."/>
            <person name="Desjardins C.A."/>
            <person name="Dobbs E."/>
            <person name="Dukaj L."/>
            <person name="Fan L."/>
            <person name="FitzGerald M.G."/>
            <person name="French C."/>
            <person name="Gujja S."/>
            <person name="Hansen K."/>
            <person name="Keifenheim D."/>
            <person name="Levin J.Z."/>
            <person name="Mosher R.A."/>
            <person name="Mueller C.A."/>
            <person name="Pfiffner J."/>
            <person name="Priest M."/>
            <person name="Russ C."/>
            <person name="Smialowska A."/>
            <person name="Swoboda P."/>
            <person name="Sykes S.M."/>
            <person name="Vaughn M."/>
            <person name="Vengrova S."/>
            <person name="Yoder R."/>
            <person name="Zeng Q."/>
            <person name="Allshire R."/>
            <person name="Baulcombe D."/>
            <person name="Birren B.W."/>
            <person name="Brown W."/>
            <person name="Ekwall K."/>
            <person name="Kellis M."/>
            <person name="Leatherwood J."/>
            <person name="Levin H."/>
            <person name="Margalit H."/>
            <person name="Martienssen R."/>
            <person name="Nieduszynski C.A."/>
            <person name="Spatafora J.W."/>
            <person name="Friedman N."/>
            <person name="Dalgaard J.Z."/>
            <person name="Baumann P."/>
            <person name="Niki H."/>
            <person name="Regev A."/>
            <person name="Nusbaum C."/>
        </authorList>
    </citation>
    <scope>NUCLEOTIDE SEQUENCE [LARGE SCALE GENOMIC DNA]</scope>
    <source>
        <strain evidence="3">yFS275 / FY16936</strain>
    </source>
</reference>
<protein>
    <submittedName>
        <fullName evidence="2">Fungal protein</fullName>
    </submittedName>
</protein>
<proteinExistence type="predicted"/>
<dbReference type="RefSeq" id="XP_002171650.1">
    <property type="nucleotide sequence ID" value="XM_002171614.2"/>
</dbReference>
<dbReference type="HOGENOM" id="CLU_025711_1_1_1"/>
<sequence>MTETFIVFGGHGKVALLFTKYAVEAGHKVFSVVRKTEQFKDIEALGGIPKLLSLEDTTVKEIVELFKQVDPSIVIFSAGAGGKGGPERTKHVDFEGCVKVCDAMIEAGLRRFLVVSACDNRDMDKPVPAHYTNEDIEASKWIHGVLDNYYRWKLAADKEIVRRTDKLDWTIARPSGLSDEEASGKIQLGHVTLRVTIARGNVAKTLLALALNPKTIHKTIDMTDGATPIDKAVEAYAESGETSYVYEI</sequence>
<dbReference type="InterPro" id="IPR036291">
    <property type="entry name" value="NAD(P)-bd_dom_sf"/>
</dbReference>
<dbReference type="GeneID" id="7049513"/>
<dbReference type="eggNOG" id="KOG1203">
    <property type="taxonomic scope" value="Eukaryota"/>
</dbReference>
<name>B6JVF6_SCHJY</name>
<dbReference type="EMBL" id="KE651166">
    <property type="protein sequence ID" value="EEB05357.1"/>
    <property type="molecule type" value="Genomic_DNA"/>
</dbReference>
<dbReference type="Proteomes" id="UP000001744">
    <property type="component" value="Unassembled WGS sequence"/>
</dbReference>
<dbReference type="SUPFAM" id="SSF51735">
    <property type="entry name" value="NAD(P)-binding Rossmann-fold domains"/>
    <property type="match status" value="1"/>
</dbReference>
<dbReference type="OMA" id="KQARGMT"/>
<dbReference type="OrthoDB" id="10254604at2759"/>
<gene>
    <name evidence="2" type="ORF">SJAG_00366</name>
</gene>
<evidence type="ECO:0000313" key="2">
    <source>
        <dbReference type="EMBL" id="EEB05357.1"/>
    </source>
</evidence>